<gene>
    <name evidence="2" type="ORF">UFOPK3217_00362</name>
</gene>
<feature type="transmembrane region" description="Helical" evidence="1">
    <location>
        <begin position="66"/>
        <end position="88"/>
    </location>
</feature>
<reference evidence="2" key="1">
    <citation type="submission" date="2020-05" db="EMBL/GenBank/DDBJ databases">
        <authorList>
            <person name="Chiriac C."/>
            <person name="Salcher M."/>
            <person name="Ghai R."/>
            <person name="Kavagutti S V."/>
        </authorList>
    </citation>
    <scope>NUCLEOTIDE SEQUENCE</scope>
</reference>
<keyword evidence="1" id="KW-0472">Membrane</keyword>
<organism evidence="2">
    <name type="scientific">freshwater metagenome</name>
    <dbReference type="NCBI Taxonomy" id="449393"/>
    <lineage>
        <taxon>unclassified sequences</taxon>
        <taxon>metagenomes</taxon>
        <taxon>ecological metagenomes</taxon>
    </lineage>
</organism>
<name>A0A6J6ZVH1_9ZZZZ</name>
<sequence length="94" mass="10130">MTLIGIRQVTRFRMLNRFSGSGMGKAYYVEATILAVVFCVIALRGLEGALAGETSWNWHYAISWPAVAAFNSMSTASIESAIVIVATLKIVAST</sequence>
<proteinExistence type="predicted"/>
<dbReference type="AlphaFoldDB" id="A0A6J6ZVH1"/>
<keyword evidence="1" id="KW-0812">Transmembrane</keyword>
<keyword evidence="1" id="KW-1133">Transmembrane helix</keyword>
<evidence type="ECO:0000256" key="1">
    <source>
        <dbReference type="SAM" id="Phobius"/>
    </source>
</evidence>
<accession>A0A6J6ZVH1</accession>
<dbReference type="EMBL" id="CAFABJ010000031">
    <property type="protein sequence ID" value="CAB4824482.1"/>
    <property type="molecule type" value="Genomic_DNA"/>
</dbReference>
<feature type="transmembrane region" description="Helical" evidence="1">
    <location>
        <begin position="27"/>
        <end position="46"/>
    </location>
</feature>
<protein>
    <submittedName>
        <fullName evidence="2">Unannotated protein</fullName>
    </submittedName>
</protein>
<evidence type="ECO:0000313" key="2">
    <source>
        <dbReference type="EMBL" id="CAB4824482.1"/>
    </source>
</evidence>